<comment type="caution">
    <text evidence="1">The sequence shown here is derived from an EMBL/GenBank/DDBJ whole genome shotgun (WGS) entry which is preliminary data.</text>
</comment>
<keyword evidence="2" id="KW-1185">Reference proteome</keyword>
<evidence type="ECO:0000313" key="1">
    <source>
        <dbReference type="EMBL" id="KAI4331136.1"/>
    </source>
</evidence>
<name>A0ACB9N5B8_9MYRT</name>
<dbReference type="Proteomes" id="UP001057402">
    <property type="component" value="Chromosome 8"/>
</dbReference>
<reference evidence="2" key="1">
    <citation type="journal article" date="2023" name="Front. Plant Sci.">
        <title>Chromosomal-level genome assembly of Melastoma candidum provides insights into trichome evolution.</title>
        <authorList>
            <person name="Zhong Y."/>
            <person name="Wu W."/>
            <person name="Sun C."/>
            <person name="Zou P."/>
            <person name="Liu Y."/>
            <person name="Dai S."/>
            <person name="Zhou R."/>
        </authorList>
    </citation>
    <scope>NUCLEOTIDE SEQUENCE [LARGE SCALE GENOMIC DNA]</scope>
</reference>
<proteinExistence type="predicted"/>
<sequence>MTAHILEVQRKQMHITVCRDSEFLKYARSSGIFSSFEDPPGGLYRSRSPRGGTIWMTMIVLKTSLLIFGKLSKPPLVIFSKAKDETLERTIAANLLAIVPPGHR</sequence>
<dbReference type="EMBL" id="CM042887">
    <property type="protein sequence ID" value="KAI4331136.1"/>
    <property type="molecule type" value="Genomic_DNA"/>
</dbReference>
<accession>A0ACB9N5B8</accession>
<protein>
    <submittedName>
        <fullName evidence="1">Uncharacterized protein</fullName>
    </submittedName>
</protein>
<evidence type="ECO:0000313" key="2">
    <source>
        <dbReference type="Proteomes" id="UP001057402"/>
    </source>
</evidence>
<gene>
    <name evidence="1" type="ORF">MLD38_029353</name>
</gene>
<organism evidence="1 2">
    <name type="scientific">Melastoma candidum</name>
    <dbReference type="NCBI Taxonomy" id="119954"/>
    <lineage>
        <taxon>Eukaryota</taxon>
        <taxon>Viridiplantae</taxon>
        <taxon>Streptophyta</taxon>
        <taxon>Embryophyta</taxon>
        <taxon>Tracheophyta</taxon>
        <taxon>Spermatophyta</taxon>
        <taxon>Magnoliopsida</taxon>
        <taxon>eudicotyledons</taxon>
        <taxon>Gunneridae</taxon>
        <taxon>Pentapetalae</taxon>
        <taxon>rosids</taxon>
        <taxon>malvids</taxon>
        <taxon>Myrtales</taxon>
        <taxon>Melastomataceae</taxon>
        <taxon>Melastomatoideae</taxon>
        <taxon>Melastomateae</taxon>
        <taxon>Melastoma</taxon>
    </lineage>
</organism>